<dbReference type="Pfam" id="PF01145">
    <property type="entry name" value="Band_7"/>
    <property type="match status" value="1"/>
</dbReference>
<dbReference type="GO" id="GO:0005886">
    <property type="term" value="C:plasma membrane"/>
    <property type="evidence" value="ECO:0007669"/>
    <property type="project" value="InterPro"/>
</dbReference>
<reference evidence="3" key="2">
    <citation type="journal article" date="2014" name="ISME J.">
        <title>Microbial stratification in low pH oxic and suboxic macroscopic growths along an acid mine drainage.</title>
        <authorList>
            <person name="Mendez-Garcia C."/>
            <person name="Mesa V."/>
            <person name="Sprenger R.R."/>
            <person name="Richter M."/>
            <person name="Diez M.S."/>
            <person name="Solano J."/>
            <person name="Bargiela R."/>
            <person name="Golyshina O.V."/>
            <person name="Manteca A."/>
            <person name="Ramos J.L."/>
            <person name="Gallego J.R."/>
            <person name="Llorente I."/>
            <person name="Martins Dos Santos V.A."/>
            <person name="Jensen O.N."/>
            <person name="Pelaez A.I."/>
            <person name="Sanchez J."/>
            <person name="Ferrer M."/>
        </authorList>
    </citation>
    <scope>NUCLEOTIDE SEQUENCE</scope>
</reference>
<dbReference type="InterPro" id="IPR036013">
    <property type="entry name" value="Band_7/SPFH_dom_sf"/>
</dbReference>
<gene>
    <name evidence="3" type="ORF">B1B_04753</name>
</gene>
<dbReference type="InterPro" id="IPR001107">
    <property type="entry name" value="Band_7"/>
</dbReference>
<dbReference type="PANTHER" id="PTHR10264:SF19">
    <property type="entry name" value="AT06885P-RELATED"/>
    <property type="match status" value="1"/>
</dbReference>
<proteinExistence type="inferred from homology"/>
<dbReference type="InterPro" id="IPR001972">
    <property type="entry name" value="Stomatin_HflK_fam"/>
</dbReference>
<evidence type="ECO:0000259" key="2">
    <source>
        <dbReference type="Pfam" id="PF01145"/>
    </source>
</evidence>
<dbReference type="SUPFAM" id="SSF117892">
    <property type="entry name" value="Band 7/SPFH domain"/>
    <property type="match status" value="1"/>
</dbReference>
<dbReference type="PANTHER" id="PTHR10264">
    <property type="entry name" value="BAND 7 PROTEIN-RELATED"/>
    <property type="match status" value="1"/>
</dbReference>
<feature type="domain" description="Band 7" evidence="2">
    <location>
        <begin position="21"/>
        <end position="97"/>
    </location>
</feature>
<organism evidence="3">
    <name type="scientific">mine drainage metagenome</name>
    <dbReference type="NCBI Taxonomy" id="410659"/>
    <lineage>
        <taxon>unclassified sequences</taxon>
        <taxon>metagenomes</taxon>
        <taxon>ecological metagenomes</taxon>
    </lineage>
</organism>
<comment type="similarity">
    <text evidence="1">Belongs to the band 7/mec-2 family.</text>
</comment>
<evidence type="ECO:0000313" key="3">
    <source>
        <dbReference type="EMBL" id="EQD70898.1"/>
    </source>
</evidence>
<dbReference type="EMBL" id="AUZY01002982">
    <property type="protein sequence ID" value="EQD70898.1"/>
    <property type="molecule type" value="Genomic_DNA"/>
</dbReference>
<dbReference type="InterPro" id="IPR043202">
    <property type="entry name" value="Band-7_stomatin-like"/>
</dbReference>
<dbReference type="Gene3D" id="3.30.479.30">
    <property type="entry name" value="Band 7 domain"/>
    <property type="match status" value="1"/>
</dbReference>
<protein>
    <submittedName>
        <fullName evidence="3">Band 7 protein</fullName>
    </submittedName>
</protein>
<name>T1BQP2_9ZZZZ</name>
<dbReference type="AlphaFoldDB" id="T1BQP2"/>
<accession>T1BQP2</accession>
<sequence>MITIVVILVAAVLLLRATVRIVQQGQKGVIKRMGRFHSTRNPGLSFLIPVIDSMTRVDMREVPRRGDKQDVITKDNVAVGVSATIFHQVVDVNRPSSRCRTTWSRSTRSDARPWRAVFGTIDP</sequence>
<dbReference type="PRINTS" id="PR00721">
    <property type="entry name" value="STOMATIN"/>
</dbReference>
<reference evidence="3" key="1">
    <citation type="submission" date="2013-08" db="EMBL/GenBank/DDBJ databases">
        <authorList>
            <person name="Mendez C."/>
            <person name="Richter M."/>
            <person name="Ferrer M."/>
            <person name="Sanchez J."/>
        </authorList>
    </citation>
    <scope>NUCLEOTIDE SEQUENCE</scope>
</reference>
<comment type="caution">
    <text evidence="3">The sequence shown here is derived from an EMBL/GenBank/DDBJ whole genome shotgun (WGS) entry which is preliminary data.</text>
</comment>
<feature type="non-terminal residue" evidence="3">
    <location>
        <position position="123"/>
    </location>
</feature>
<evidence type="ECO:0000256" key="1">
    <source>
        <dbReference type="ARBA" id="ARBA00008164"/>
    </source>
</evidence>